<keyword evidence="2" id="KW-1185">Reference proteome</keyword>
<name>A0ABY7S742_9RHOB</name>
<gene>
    <name evidence="1" type="ORF">JHX88_13430</name>
</gene>
<dbReference type="Proteomes" id="UP001215549">
    <property type="component" value="Chromosome"/>
</dbReference>
<evidence type="ECO:0000313" key="2">
    <source>
        <dbReference type="Proteomes" id="UP001215549"/>
    </source>
</evidence>
<protein>
    <submittedName>
        <fullName evidence="1">Uncharacterized protein</fullName>
    </submittedName>
</protein>
<sequence length="53" mass="6102">MTDKDTNEQILEQLKEMNKRLAHIQTATEYLARIEKGKQDAVRDMTSGLPDLL</sequence>
<organism evidence="1 2">
    <name type="scientific">Paracoccus saliphilus</name>
    <dbReference type="NCBI Taxonomy" id="405559"/>
    <lineage>
        <taxon>Bacteria</taxon>
        <taxon>Pseudomonadati</taxon>
        <taxon>Pseudomonadota</taxon>
        <taxon>Alphaproteobacteria</taxon>
        <taxon>Rhodobacterales</taxon>
        <taxon>Paracoccaceae</taxon>
        <taxon>Paracoccus</taxon>
    </lineage>
</organism>
<evidence type="ECO:0000313" key="1">
    <source>
        <dbReference type="EMBL" id="WCR01912.1"/>
    </source>
</evidence>
<dbReference type="EMBL" id="CP067140">
    <property type="protein sequence ID" value="WCR01912.1"/>
    <property type="molecule type" value="Genomic_DNA"/>
</dbReference>
<dbReference type="RefSeq" id="WP_176011395.1">
    <property type="nucleotide sequence ID" value="NZ_CP067140.1"/>
</dbReference>
<reference evidence="1 2" key="1">
    <citation type="submission" date="2021-01" db="EMBL/GenBank/DDBJ databases">
        <title>Biogeographic distribution of Paracoccus.</title>
        <authorList>
            <person name="Hollensteiner J."/>
            <person name="Leineberger J."/>
            <person name="Brinkhoff T."/>
            <person name="Daniel R."/>
        </authorList>
    </citation>
    <scope>NUCLEOTIDE SEQUENCE [LARGE SCALE GENOMIC DNA]</scope>
    <source>
        <strain evidence="1 2">DSM 18447</strain>
    </source>
</reference>
<proteinExistence type="predicted"/>
<accession>A0ABY7S742</accession>